<gene>
    <name evidence="5" type="ORF">N868_15030</name>
</gene>
<keyword evidence="6" id="KW-1185">Reference proteome</keyword>
<dbReference type="OrthoDB" id="3784334at2"/>
<dbReference type="SUPFAM" id="SSF51735">
    <property type="entry name" value="NAD(P)-binding Rossmann-fold domains"/>
    <property type="match status" value="1"/>
</dbReference>
<reference evidence="5 6" key="1">
    <citation type="submission" date="2013-08" db="EMBL/GenBank/DDBJ databases">
        <title>Genome sequencing of Cellulomonas carbonis T26.</title>
        <authorList>
            <person name="Chen F."/>
            <person name="Li Y."/>
            <person name="Wang G."/>
        </authorList>
    </citation>
    <scope>NUCLEOTIDE SEQUENCE [LARGE SCALE GENOMIC DNA]</scope>
    <source>
        <strain evidence="5 6">T26</strain>
    </source>
</reference>
<sequence length="232" mass="23455">MTALDGAHVLVVGATGGLGSAICRRLAARGTRLTLTARSGERLADLADELGAAVLGTHAADITFPSAPADAVRAAVAHGPLDGVVDAAGVVAFGAVSDLDDDVLDELLLVNLVAPIRLARAAVDVLPPGGFLVNLSAVVAERPAAGMAAYSATKAGLTGFDAALAHELRRRRLRVVDVRPPHTETGLAGRPIAGEAPRLGPGLEPDVVAERVVRAIEQGETEVPASAFGTPA</sequence>
<dbReference type="CDD" id="cd05233">
    <property type="entry name" value="SDR_c"/>
    <property type="match status" value="1"/>
</dbReference>
<comment type="caution">
    <text evidence="5">The sequence shown here is derived from an EMBL/GenBank/DDBJ whole genome shotgun (WGS) entry which is preliminary data.</text>
</comment>
<dbReference type="InterPro" id="IPR057326">
    <property type="entry name" value="KR_dom"/>
</dbReference>
<dbReference type="PRINTS" id="PR00081">
    <property type="entry name" value="GDHRDH"/>
</dbReference>
<organism evidence="5 6">
    <name type="scientific">Cellulomonas carbonis T26</name>
    <dbReference type="NCBI Taxonomy" id="947969"/>
    <lineage>
        <taxon>Bacteria</taxon>
        <taxon>Bacillati</taxon>
        <taxon>Actinomycetota</taxon>
        <taxon>Actinomycetes</taxon>
        <taxon>Micrococcales</taxon>
        <taxon>Cellulomonadaceae</taxon>
        <taxon>Cellulomonas</taxon>
    </lineage>
</organism>
<dbReference type="Pfam" id="PF00106">
    <property type="entry name" value="adh_short"/>
    <property type="match status" value="1"/>
</dbReference>
<dbReference type="InterPro" id="IPR002347">
    <property type="entry name" value="SDR_fam"/>
</dbReference>
<name>A0A0A0BVH1_9CELL</name>
<dbReference type="AlphaFoldDB" id="A0A0A0BVH1"/>
<evidence type="ECO:0000313" key="5">
    <source>
        <dbReference type="EMBL" id="KGM12388.1"/>
    </source>
</evidence>
<dbReference type="PANTHER" id="PTHR44196:SF1">
    <property type="entry name" value="DEHYDROGENASE_REDUCTASE SDR FAMILY MEMBER 7B"/>
    <property type="match status" value="1"/>
</dbReference>
<evidence type="ECO:0000256" key="2">
    <source>
        <dbReference type="ARBA" id="ARBA00023002"/>
    </source>
</evidence>
<dbReference type="RefSeq" id="WP_043602713.1">
    <property type="nucleotide sequence ID" value="NZ_AXCY01000005.1"/>
</dbReference>
<feature type="domain" description="Ketoreductase" evidence="4">
    <location>
        <begin position="7"/>
        <end position="194"/>
    </location>
</feature>
<dbReference type="InterPro" id="IPR036291">
    <property type="entry name" value="NAD(P)-bd_dom_sf"/>
</dbReference>
<accession>A0A0A0BVH1</accession>
<dbReference type="GO" id="GO:0016020">
    <property type="term" value="C:membrane"/>
    <property type="evidence" value="ECO:0007669"/>
    <property type="project" value="TreeGrafter"/>
</dbReference>
<dbReference type="SMART" id="SM00822">
    <property type="entry name" value="PKS_KR"/>
    <property type="match status" value="1"/>
</dbReference>
<dbReference type="GO" id="GO:0016491">
    <property type="term" value="F:oxidoreductase activity"/>
    <property type="evidence" value="ECO:0007669"/>
    <property type="project" value="UniProtKB-KW"/>
</dbReference>
<evidence type="ECO:0000259" key="4">
    <source>
        <dbReference type="SMART" id="SM00822"/>
    </source>
</evidence>
<dbReference type="Proteomes" id="UP000029839">
    <property type="component" value="Unassembled WGS sequence"/>
</dbReference>
<dbReference type="Gene3D" id="3.40.50.720">
    <property type="entry name" value="NAD(P)-binding Rossmann-like Domain"/>
    <property type="match status" value="1"/>
</dbReference>
<evidence type="ECO:0000256" key="3">
    <source>
        <dbReference type="RuleBase" id="RU000363"/>
    </source>
</evidence>
<dbReference type="PRINTS" id="PR00080">
    <property type="entry name" value="SDRFAMILY"/>
</dbReference>
<evidence type="ECO:0000313" key="6">
    <source>
        <dbReference type="Proteomes" id="UP000029839"/>
    </source>
</evidence>
<comment type="similarity">
    <text evidence="1 3">Belongs to the short-chain dehydrogenases/reductases (SDR) family.</text>
</comment>
<keyword evidence="2" id="KW-0560">Oxidoreductase</keyword>
<evidence type="ECO:0000256" key="1">
    <source>
        <dbReference type="ARBA" id="ARBA00006484"/>
    </source>
</evidence>
<dbReference type="EMBL" id="AXCY01000005">
    <property type="protein sequence ID" value="KGM12388.1"/>
    <property type="molecule type" value="Genomic_DNA"/>
</dbReference>
<dbReference type="PANTHER" id="PTHR44196">
    <property type="entry name" value="DEHYDROGENASE/REDUCTASE SDR FAMILY MEMBER 7B"/>
    <property type="match status" value="1"/>
</dbReference>
<protein>
    <submittedName>
        <fullName evidence="5">Short-chain dehydrogenase</fullName>
    </submittedName>
</protein>
<reference evidence="5 6" key="2">
    <citation type="journal article" date="2015" name="Stand. Genomic Sci.">
        <title>Draft genome sequence of Cellulomonas carbonis T26(T) and comparative analysis of six Cellulomonas genomes.</title>
        <authorList>
            <person name="Zhuang W."/>
            <person name="Zhang S."/>
            <person name="Xia X."/>
            <person name="Wang G."/>
        </authorList>
    </citation>
    <scope>NUCLEOTIDE SEQUENCE [LARGE SCALE GENOMIC DNA]</scope>
    <source>
        <strain evidence="5 6">T26</strain>
    </source>
</reference>
<proteinExistence type="inferred from homology"/>